<reference evidence="2" key="1">
    <citation type="journal article" date="2014" name="Front. Microbiol.">
        <title>High frequency of phylogenetically diverse reductive dehalogenase-homologous genes in deep subseafloor sedimentary metagenomes.</title>
        <authorList>
            <person name="Kawai M."/>
            <person name="Futagami T."/>
            <person name="Toyoda A."/>
            <person name="Takaki Y."/>
            <person name="Nishi S."/>
            <person name="Hori S."/>
            <person name="Arai W."/>
            <person name="Tsubouchi T."/>
            <person name="Morono Y."/>
            <person name="Uchiyama I."/>
            <person name="Ito T."/>
            <person name="Fujiyama A."/>
            <person name="Inagaki F."/>
            <person name="Takami H."/>
        </authorList>
    </citation>
    <scope>NUCLEOTIDE SEQUENCE</scope>
    <source>
        <strain evidence="2">Expedition CK06-06</strain>
    </source>
</reference>
<proteinExistence type="predicted"/>
<dbReference type="EMBL" id="BARS01015512">
    <property type="protein sequence ID" value="GAF91291.1"/>
    <property type="molecule type" value="Genomic_DNA"/>
</dbReference>
<feature type="non-terminal residue" evidence="2">
    <location>
        <position position="1"/>
    </location>
</feature>
<sequence length="34" mass="3688">DEETTELISRKFEEASPEVPGGTVRRGGLRGRGT</sequence>
<comment type="caution">
    <text evidence="2">The sequence shown here is derived from an EMBL/GenBank/DDBJ whole genome shotgun (WGS) entry which is preliminary data.</text>
</comment>
<name>X0TVS9_9ZZZZ</name>
<dbReference type="AlphaFoldDB" id="X0TVS9"/>
<gene>
    <name evidence="2" type="ORF">S01H1_25658</name>
</gene>
<evidence type="ECO:0000313" key="2">
    <source>
        <dbReference type="EMBL" id="GAF91291.1"/>
    </source>
</evidence>
<accession>X0TVS9</accession>
<feature type="region of interest" description="Disordered" evidence="1">
    <location>
        <begin position="1"/>
        <end position="34"/>
    </location>
</feature>
<organism evidence="2">
    <name type="scientific">marine sediment metagenome</name>
    <dbReference type="NCBI Taxonomy" id="412755"/>
    <lineage>
        <taxon>unclassified sequences</taxon>
        <taxon>metagenomes</taxon>
        <taxon>ecological metagenomes</taxon>
    </lineage>
</organism>
<protein>
    <submittedName>
        <fullName evidence="2">Uncharacterized protein</fullName>
    </submittedName>
</protein>
<evidence type="ECO:0000256" key="1">
    <source>
        <dbReference type="SAM" id="MobiDB-lite"/>
    </source>
</evidence>